<feature type="transmembrane region" description="Helical" evidence="7">
    <location>
        <begin position="61"/>
        <end position="82"/>
    </location>
</feature>
<dbReference type="GeneID" id="70288334"/>
<evidence type="ECO:0000256" key="2">
    <source>
        <dbReference type="ARBA" id="ARBA00022692"/>
    </source>
</evidence>
<protein>
    <submittedName>
        <fullName evidence="9">Integral membrane protein</fullName>
    </submittedName>
</protein>
<evidence type="ECO:0000256" key="1">
    <source>
        <dbReference type="ARBA" id="ARBA00004141"/>
    </source>
</evidence>
<accession>A0A9P7ZKZ2</accession>
<comment type="similarity">
    <text evidence="5">Belongs to the SAT4 family.</text>
</comment>
<gene>
    <name evidence="9" type="ORF">F5Z01DRAFT_114001</name>
</gene>
<evidence type="ECO:0000313" key="9">
    <source>
        <dbReference type="EMBL" id="KAG9254044.1"/>
    </source>
</evidence>
<comment type="subcellular location">
    <subcellularLocation>
        <location evidence="1">Membrane</location>
        <topology evidence="1">Multi-pass membrane protein</topology>
    </subcellularLocation>
</comment>
<evidence type="ECO:0000256" key="6">
    <source>
        <dbReference type="SAM" id="MobiDB-lite"/>
    </source>
</evidence>
<dbReference type="InterPro" id="IPR049326">
    <property type="entry name" value="Rhodopsin_dom_fungi"/>
</dbReference>
<dbReference type="GO" id="GO:0016020">
    <property type="term" value="C:membrane"/>
    <property type="evidence" value="ECO:0007669"/>
    <property type="project" value="UniProtKB-SubCell"/>
</dbReference>
<organism evidence="9 10">
    <name type="scientific">Emericellopsis atlantica</name>
    <dbReference type="NCBI Taxonomy" id="2614577"/>
    <lineage>
        <taxon>Eukaryota</taxon>
        <taxon>Fungi</taxon>
        <taxon>Dikarya</taxon>
        <taxon>Ascomycota</taxon>
        <taxon>Pezizomycotina</taxon>
        <taxon>Sordariomycetes</taxon>
        <taxon>Hypocreomycetidae</taxon>
        <taxon>Hypocreales</taxon>
        <taxon>Bionectriaceae</taxon>
        <taxon>Emericellopsis</taxon>
    </lineage>
</organism>
<keyword evidence="10" id="KW-1185">Reference proteome</keyword>
<dbReference type="Pfam" id="PF20684">
    <property type="entry name" value="Fung_rhodopsin"/>
    <property type="match status" value="1"/>
</dbReference>
<keyword evidence="2 7" id="KW-0812">Transmembrane</keyword>
<feature type="transmembrane region" description="Helical" evidence="7">
    <location>
        <begin position="260"/>
        <end position="288"/>
    </location>
</feature>
<proteinExistence type="inferred from homology"/>
<dbReference type="OrthoDB" id="5429740at2759"/>
<feature type="transmembrane region" description="Helical" evidence="7">
    <location>
        <begin position="221"/>
        <end position="240"/>
    </location>
</feature>
<feature type="region of interest" description="Disordered" evidence="6">
    <location>
        <begin position="354"/>
        <end position="385"/>
    </location>
</feature>
<evidence type="ECO:0000256" key="7">
    <source>
        <dbReference type="SAM" id="Phobius"/>
    </source>
</evidence>
<keyword evidence="3 7" id="KW-1133">Transmembrane helix</keyword>
<feature type="transmembrane region" description="Helical" evidence="7">
    <location>
        <begin position="189"/>
        <end position="209"/>
    </location>
</feature>
<evidence type="ECO:0000259" key="8">
    <source>
        <dbReference type="Pfam" id="PF20684"/>
    </source>
</evidence>
<dbReference type="PANTHER" id="PTHR33048">
    <property type="entry name" value="PTH11-LIKE INTEGRAL MEMBRANE PROTEIN (AFU_ORTHOLOGUE AFUA_5G11245)"/>
    <property type="match status" value="1"/>
</dbReference>
<evidence type="ECO:0000313" key="10">
    <source>
        <dbReference type="Proteomes" id="UP000887229"/>
    </source>
</evidence>
<feature type="domain" description="Rhodopsin" evidence="8">
    <location>
        <begin position="45"/>
        <end position="285"/>
    </location>
</feature>
<sequence>MVEPEIAHPPVGTDEYDAWAAQDKGPIILATCWLFMALALLFTAARVLVRLKMYSKLRSDDYWCVAGTICGILSTALTTVAVGFGNGRHLTLLTSSERERVILWTTAAFCPAVLCLGLPKLAVVRLLTRLMNPSRWHSYFLWFLAIWCLGTLGATVGTLLGQCQPTESLWRQDIEGRCVDPKIIVDFSLYAGTFSAFVDVYLAVYPAVVLFKLQLKLQKKIALVVALGIGCVSGAVAIFKTTRIPSGLASPDFSYDSSDLIIWTIIEGTTIIIACTIPVLSPLMEWLFHRNPFRSSVRRTTRDGYFKSNPSKRRDLDASAACRTYTSVHSLGMADPAVDSDSLELVPRIRKRDGSTLSTTGDAEAGGGIGSMRNFSRPEKGSASMDRGIMRTDEVEASYDSQRTMDTARRGVPQGEALGVCVNRGTG</sequence>
<dbReference type="Proteomes" id="UP000887229">
    <property type="component" value="Unassembled WGS sequence"/>
</dbReference>
<name>A0A9P7ZKZ2_9HYPO</name>
<feature type="transmembrane region" description="Helical" evidence="7">
    <location>
        <begin position="27"/>
        <end position="49"/>
    </location>
</feature>
<dbReference type="RefSeq" id="XP_046117968.1">
    <property type="nucleotide sequence ID" value="XM_046257431.1"/>
</dbReference>
<reference evidence="9" key="1">
    <citation type="journal article" date="2021" name="IMA Fungus">
        <title>Genomic characterization of three marine fungi, including Emericellopsis atlantica sp. nov. with signatures of a generalist lifestyle and marine biomass degradation.</title>
        <authorList>
            <person name="Hagestad O.C."/>
            <person name="Hou L."/>
            <person name="Andersen J.H."/>
            <person name="Hansen E.H."/>
            <person name="Altermark B."/>
            <person name="Li C."/>
            <person name="Kuhnert E."/>
            <person name="Cox R.J."/>
            <person name="Crous P.W."/>
            <person name="Spatafora J.W."/>
            <person name="Lail K."/>
            <person name="Amirebrahimi M."/>
            <person name="Lipzen A."/>
            <person name="Pangilinan J."/>
            <person name="Andreopoulos W."/>
            <person name="Hayes R.D."/>
            <person name="Ng V."/>
            <person name="Grigoriev I.V."/>
            <person name="Jackson S.A."/>
            <person name="Sutton T.D.S."/>
            <person name="Dobson A.D.W."/>
            <person name="Rama T."/>
        </authorList>
    </citation>
    <scope>NUCLEOTIDE SEQUENCE</scope>
    <source>
        <strain evidence="9">TS7</strain>
    </source>
</reference>
<evidence type="ECO:0000256" key="3">
    <source>
        <dbReference type="ARBA" id="ARBA00022989"/>
    </source>
</evidence>
<feature type="transmembrane region" description="Helical" evidence="7">
    <location>
        <begin position="139"/>
        <end position="160"/>
    </location>
</feature>
<evidence type="ECO:0000256" key="5">
    <source>
        <dbReference type="ARBA" id="ARBA00038359"/>
    </source>
</evidence>
<dbReference type="AlphaFoldDB" id="A0A9P7ZKZ2"/>
<dbReference type="EMBL" id="MU251255">
    <property type="protein sequence ID" value="KAG9254044.1"/>
    <property type="molecule type" value="Genomic_DNA"/>
</dbReference>
<dbReference type="PANTHER" id="PTHR33048:SF155">
    <property type="entry name" value="INTEGRAL MEMBRANE PROTEIN"/>
    <property type="match status" value="1"/>
</dbReference>
<feature type="transmembrane region" description="Helical" evidence="7">
    <location>
        <begin position="102"/>
        <end position="127"/>
    </location>
</feature>
<evidence type="ECO:0000256" key="4">
    <source>
        <dbReference type="ARBA" id="ARBA00023136"/>
    </source>
</evidence>
<dbReference type="InterPro" id="IPR052337">
    <property type="entry name" value="SAT4-like"/>
</dbReference>
<comment type="caution">
    <text evidence="9">The sequence shown here is derived from an EMBL/GenBank/DDBJ whole genome shotgun (WGS) entry which is preliminary data.</text>
</comment>
<keyword evidence="4 7" id="KW-0472">Membrane</keyword>